<keyword evidence="1" id="KW-1185">Reference proteome</keyword>
<name>A0A915K9M5_ROMCU</name>
<reference evidence="2" key="1">
    <citation type="submission" date="2022-11" db="UniProtKB">
        <authorList>
            <consortium name="WormBaseParasite"/>
        </authorList>
    </citation>
    <scope>IDENTIFICATION</scope>
</reference>
<dbReference type="Proteomes" id="UP000887565">
    <property type="component" value="Unplaced"/>
</dbReference>
<dbReference type="WBParaSite" id="nRc.2.0.1.t34608-RA">
    <property type="protein sequence ID" value="nRc.2.0.1.t34608-RA"/>
    <property type="gene ID" value="nRc.2.0.1.g34608"/>
</dbReference>
<evidence type="ECO:0000313" key="1">
    <source>
        <dbReference type="Proteomes" id="UP000887565"/>
    </source>
</evidence>
<sequence>MEYQLAEAQTKGGTLWAKSRSENSAKLQKLVPKLASSQRDIDLQYDSGSKEDMWSKMPV</sequence>
<accession>A0A915K9M5</accession>
<organism evidence="1 2">
    <name type="scientific">Romanomermis culicivorax</name>
    <name type="common">Nematode worm</name>
    <dbReference type="NCBI Taxonomy" id="13658"/>
    <lineage>
        <taxon>Eukaryota</taxon>
        <taxon>Metazoa</taxon>
        <taxon>Ecdysozoa</taxon>
        <taxon>Nematoda</taxon>
        <taxon>Enoplea</taxon>
        <taxon>Dorylaimia</taxon>
        <taxon>Mermithida</taxon>
        <taxon>Mermithoidea</taxon>
        <taxon>Mermithidae</taxon>
        <taxon>Romanomermis</taxon>
    </lineage>
</organism>
<evidence type="ECO:0000313" key="2">
    <source>
        <dbReference type="WBParaSite" id="nRc.2.0.1.t34608-RA"/>
    </source>
</evidence>
<protein>
    <submittedName>
        <fullName evidence="2">Uncharacterized protein</fullName>
    </submittedName>
</protein>
<proteinExistence type="predicted"/>
<dbReference type="AlphaFoldDB" id="A0A915K9M5"/>